<dbReference type="HOGENOM" id="CLU_1883842_0_0_4"/>
<reference evidence="3" key="1">
    <citation type="journal article" date="2009" name="Environ. Microbiol.">
        <title>The genome of Polaromonas naphthalenivorans strain CJ2, isolated from coal tar-contaminated sediment, reveals physiological and metabolic versatility and evolution through extensive horizontal gene transfer.</title>
        <authorList>
            <person name="Yagi J.M."/>
            <person name="Sims D."/>
            <person name="Brettin T."/>
            <person name="Bruce D."/>
            <person name="Madsen E.L."/>
        </authorList>
    </citation>
    <scope>NUCLEOTIDE SEQUENCE [LARGE SCALE GENOMIC DNA]</scope>
    <source>
        <strain evidence="3">CJ2</strain>
        <plasmid evidence="3">Plasmid pPNAP05</plasmid>
    </source>
</reference>
<feature type="compositionally biased region" description="Basic residues" evidence="1">
    <location>
        <begin position="73"/>
        <end position="84"/>
    </location>
</feature>
<gene>
    <name evidence="2" type="ordered locus">Pnap_4760</name>
</gene>
<geneLocation type="plasmid" evidence="2 3">
    <name>pPNAP05</name>
</geneLocation>
<evidence type="ECO:0000313" key="3">
    <source>
        <dbReference type="Proteomes" id="UP000000644"/>
    </source>
</evidence>
<proteinExistence type="predicted"/>
<keyword evidence="3" id="KW-1185">Reference proteome</keyword>
<dbReference type="Proteomes" id="UP000000644">
    <property type="component" value="Plasmid pPNAP05"/>
</dbReference>
<dbReference type="EMBL" id="CP000534">
    <property type="protein sequence ID" value="ABM40169.1"/>
    <property type="molecule type" value="Genomic_DNA"/>
</dbReference>
<dbReference type="KEGG" id="pna:Pnap_4760"/>
<protein>
    <submittedName>
        <fullName evidence="2">Uncharacterized protein</fullName>
    </submittedName>
</protein>
<dbReference type="RefSeq" id="WP_011798537.1">
    <property type="nucleotide sequence ID" value="NC_008761.1"/>
</dbReference>
<dbReference type="AlphaFoldDB" id="A1VWZ1"/>
<feature type="compositionally biased region" description="Low complexity" evidence="1">
    <location>
        <begin position="60"/>
        <end position="72"/>
    </location>
</feature>
<name>A1VWZ1_POLNA</name>
<evidence type="ECO:0000313" key="2">
    <source>
        <dbReference type="EMBL" id="ABM40169.1"/>
    </source>
</evidence>
<organism evidence="2 3">
    <name type="scientific">Polaromonas naphthalenivorans (strain CJ2)</name>
    <dbReference type="NCBI Taxonomy" id="365044"/>
    <lineage>
        <taxon>Bacteria</taxon>
        <taxon>Pseudomonadati</taxon>
        <taxon>Pseudomonadota</taxon>
        <taxon>Betaproteobacteria</taxon>
        <taxon>Burkholderiales</taxon>
        <taxon>Comamonadaceae</taxon>
        <taxon>Polaromonas</taxon>
    </lineage>
</organism>
<feature type="region of interest" description="Disordered" evidence="1">
    <location>
        <begin position="57"/>
        <end position="84"/>
    </location>
</feature>
<evidence type="ECO:0000256" key="1">
    <source>
        <dbReference type="SAM" id="MobiDB-lite"/>
    </source>
</evidence>
<accession>A1VWZ1</accession>
<keyword evidence="2" id="KW-0614">Plasmid</keyword>
<sequence length="135" mass="14977">MAMRLAGMPGLPREAGRIRSNTHALFGGVGFFSFFAQLRALPPPETPFVRKPRFWNRIGSMPRKNPSRNSSSARRRRVGVRRTHQGYRILTPNGTEGLVAHGISLKAIHGLMKKLRRHMTPADSLARADEPPAGS</sequence>